<dbReference type="GO" id="GO:0008270">
    <property type="term" value="F:zinc ion binding"/>
    <property type="evidence" value="ECO:0007669"/>
    <property type="project" value="UniProtKB-KW"/>
</dbReference>
<evidence type="ECO:0000256" key="6">
    <source>
        <dbReference type="ARBA" id="ARBA00023163"/>
    </source>
</evidence>
<comment type="subcellular location">
    <subcellularLocation>
        <location evidence="1">Nucleus</location>
    </subcellularLocation>
</comment>
<evidence type="ECO:0000256" key="7">
    <source>
        <dbReference type="ARBA" id="ARBA00023242"/>
    </source>
</evidence>
<keyword evidence="3 8" id="KW-0863">Zinc-finger</keyword>
<evidence type="ECO:0000313" key="12">
    <source>
        <dbReference type="RefSeq" id="XP_016729856.1"/>
    </source>
</evidence>
<evidence type="ECO:0000256" key="8">
    <source>
        <dbReference type="PROSITE-ProRule" id="PRU00042"/>
    </source>
</evidence>
<keyword evidence="6" id="KW-0804">Transcription</keyword>
<dbReference type="AlphaFoldDB" id="A0A1U8MSN6"/>
<evidence type="ECO:0000313" key="11">
    <source>
        <dbReference type="Proteomes" id="UP000818029"/>
    </source>
</evidence>
<name>A0A1U8MSN6_GOSHI</name>
<keyword evidence="4" id="KW-0862">Zinc</keyword>
<dbReference type="PROSITE" id="PS50157">
    <property type="entry name" value="ZINC_FINGER_C2H2_2"/>
    <property type="match status" value="1"/>
</dbReference>
<keyword evidence="2" id="KW-0479">Metal-binding</keyword>
<keyword evidence="11" id="KW-1185">Reference proteome</keyword>
<reference evidence="12" key="2">
    <citation type="submission" date="2025-08" db="UniProtKB">
        <authorList>
            <consortium name="RefSeq"/>
        </authorList>
    </citation>
    <scope>IDENTIFICATION</scope>
</reference>
<keyword evidence="7" id="KW-0539">Nucleus</keyword>
<dbReference type="PANTHER" id="PTHR45801:SF111">
    <property type="entry name" value="C2H2 AND C2HC ZINC FINGERS SUPERFAMILY PROTEIN"/>
    <property type="match status" value="1"/>
</dbReference>
<sequence>METKHPKLEKPDQIVWSLEEDDVSIHSKSYTCSFCKKGFLNAQALGGHMNIHRKDRAKLRESFEENVLISSVITLGLVQVQDRYLISETILESSGEKKVPRDDDNGSGASPKGKDGVGENSRSSHGSSSQVELDLELRLGPDSRASRGSLSMKWIISYRGRNPTILASIEKLFSIYMTDDDA</sequence>
<dbReference type="Gene3D" id="3.30.160.60">
    <property type="entry name" value="Classic Zinc Finger"/>
    <property type="match status" value="1"/>
</dbReference>
<dbReference type="PaxDb" id="3635-A0A1U8MSN6"/>
<keyword evidence="5" id="KW-0805">Transcription regulation</keyword>
<reference evidence="11" key="1">
    <citation type="journal article" date="2020" name="Nat. Genet.">
        <title>Genomic diversifications of five Gossypium allopolyploid species and their impact on cotton improvement.</title>
        <authorList>
            <person name="Chen Z.J."/>
            <person name="Sreedasyam A."/>
            <person name="Ando A."/>
            <person name="Song Q."/>
            <person name="De Santiago L.M."/>
            <person name="Hulse-Kemp A.M."/>
            <person name="Ding M."/>
            <person name="Ye W."/>
            <person name="Kirkbride R.C."/>
            <person name="Jenkins J."/>
            <person name="Plott C."/>
            <person name="Lovell J."/>
            <person name="Lin Y.M."/>
            <person name="Vaughn R."/>
            <person name="Liu B."/>
            <person name="Simpson S."/>
            <person name="Scheffler B.E."/>
            <person name="Wen L."/>
            <person name="Saski C.A."/>
            <person name="Grover C.E."/>
            <person name="Hu G."/>
            <person name="Conover J.L."/>
            <person name="Carlson J.W."/>
            <person name="Shu S."/>
            <person name="Boston L.B."/>
            <person name="Williams M."/>
            <person name="Peterson D.G."/>
            <person name="McGee K."/>
            <person name="Jones D.C."/>
            <person name="Wendel J.F."/>
            <person name="Stelly D.M."/>
            <person name="Grimwood J."/>
            <person name="Schmutz J."/>
        </authorList>
    </citation>
    <scope>NUCLEOTIDE SEQUENCE [LARGE SCALE GENOMIC DNA]</scope>
    <source>
        <strain evidence="11">cv. TM-1</strain>
    </source>
</reference>
<evidence type="ECO:0000256" key="3">
    <source>
        <dbReference type="ARBA" id="ARBA00022771"/>
    </source>
</evidence>
<evidence type="ECO:0000256" key="9">
    <source>
        <dbReference type="SAM" id="MobiDB-lite"/>
    </source>
</evidence>
<dbReference type="PANTHER" id="PTHR45801">
    <property type="entry name" value="OS07G0101800 PROTEIN"/>
    <property type="match status" value="1"/>
</dbReference>
<dbReference type="InterPro" id="IPR013087">
    <property type="entry name" value="Znf_C2H2_type"/>
</dbReference>
<organism evidence="11 12">
    <name type="scientific">Gossypium hirsutum</name>
    <name type="common">Upland cotton</name>
    <name type="synonym">Gossypium mexicanum</name>
    <dbReference type="NCBI Taxonomy" id="3635"/>
    <lineage>
        <taxon>Eukaryota</taxon>
        <taxon>Viridiplantae</taxon>
        <taxon>Streptophyta</taxon>
        <taxon>Embryophyta</taxon>
        <taxon>Tracheophyta</taxon>
        <taxon>Spermatophyta</taxon>
        <taxon>Magnoliopsida</taxon>
        <taxon>eudicotyledons</taxon>
        <taxon>Gunneridae</taxon>
        <taxon>Pentapetalae</taxon>
        <taxon>rosids</taxon>
        <taxon>malvids</taxon>
        <taxon>Malvales</taxon>
        <taxon>Malvaceae</taxon>
        <taxon>Malvoideae</taxon>
        <taxon>Gossypium</taxon>
    </lineage>
</organism>
<protein>
    <submittedName>
        <fullName evidence="12">Transcriptional regulator TAC1</fullName>
    </submittedName>
</protein>
<dbReference type="KEGG" id="ghi:107940902"/>
<dbReference type="Proteomes" id="UP000818029">
    <property type="component" value="Chromosome D01"/>
</dbReference>
<dbReference type="PROSITE" id="PS00028">
    <property type="entry name" value="ZINC_FINGER_C2H2_1"/>
    <property type="match status" value="1"/>
</dbReference>
<dbReference type="RefSeq" id="XP_016729856.1">
    <property type="nucleotide sequence ID" value="XM_016874367.2"/>
</dbReference>
<dbReference type="OrthoDB" id="780709at2759"/>
<evidence type="ECO:0000256" key="5">
    <source>
        <dbReference type="ARBA" id="ARBA00023015"/>
    </source>
</evidence>
<evidence type="ECO:0000259" key="10">
    <source>
        <dbReference type="PROSITE" id="PS50157"/>
    </source>
</evidence>
<dbReference type="InterPro" id="IPR052426">
    <property type="entry name" value="Plant_dev_regulator"/>
</dbReference>
<proteinExistence type="predicted"/>
<evidence type="ECO:0000256" key="2">
    <source>
        <dbReference type="ARBA" id="ARBA00022723"/>
    </source>
</evidence>
<evidence type="ECO:0000256" key="1">
    <source>
        <dbReference type="ARBA" id="ARBA00004123"/>
    </source>
</evidence>
<gene>
    <name evidence="12" type="primary">LOC107940902</name>
</gene>
<feature type="domain" description="C2H2-type" evidence="10">
    <location>
        <begin position="30"/>
        <end position="57"/>
    </location>
</feature>
<feature type="compositionally biased region" description="Basic and acidic residues" evidence="9">
    <location>
        <begin position="95"/>
        <end position="104"/>
    </location>
</feature>
<dbReference type="SUPFAM" id="SSF57667">
    <property type="entry name" value="beta-beta-alpha zinc fingers"/>
    <property type="match status" value="1"/>
</dbReference>
<dbReference type="InterPro" id="IPR036236">
    <property type="entry name" value="Znf_C2H2_sf"/>
</dbReference>
<evidence type="ECO:0000256" key="4">
    <source>
        <dbReference type="ARBA" id="ARBA00022833"/>
    </source>
</evidence>
<dbReference type="GO" id="GO:0005634">
    <property type="term" value="C:nucleus"/>
    <property type="evidence" value="ECO:0007669"/>
    <property type="project" value="UniProtKB-SubCell"/>
</dbReference>
<accession>A0A1U8MSN6</accession>
<dbReference type="GeneID" id="107940902"/>
<feature type="region of interest" description="Disordered" evidence="9">
    <location>
        <begin position="95"/>
        <end position="133"/>
    </location>
</feature>
<dbReference type="STRING" id="3635.A0A1U8MSN6"/>